<feature type="domain" description="Type I restriction modification DNA specificity" evidence="4">
    <location>
        <begin position="5"/>
        <end position="187"/>
    </location>
</feature>
<dbReference type="CDD" id="cd17260">
    <property type="entry name" value="RMtype1_S_EcoEI-TRD1-CR1_like"/>
    <property type="match status" value="1"/>
</dbReference>
<keyword evidence="2" id="KW-0680">Restriction system</keyword>
<keyword evidence="5" id="KW-0378">Hydrolase</keyword>
<dbReference type="GO" id="GO:0009307">
    <property type="term" value="P:DNA restriction-modification system"/>
    <property type="evidence" value="ECO:0007669"/>
    <property type="project" value="UniProtKB-KW"/>
</dbReference>
<evidence type="ECO:0000256" key="2">
    <source>
        <dbReference type="ARBA" id="ARBA00022747"/>
    </source>
</evidence>
<comment type="similarity">
    <text evidence="1">Belongs to the type-I restriction system S methylase family.</text>
</comment>
<dbReference type="EMBL" id="JABXRI010000001">
    <property type="protein sequence ID" value="MBA8065067.1"/>
    <property type="molecule type" value="Genomic_DNA"/>
</dbReference>
<protein>
    <submittedName>
        <fullName evidence="5">Restriction endonuclease subunit S</fullName>
    </submittedName>
</protein>
<gene>
    <name evidence="5" type="ORF">HV077_22385</name>
</gene>
<dbReference type="AlphaFoldDB" id="A0A7W3D8Q4"/>
<dbReference type="PANTHER" id="PTHR30408:SF13">
    <property type="entry name" value="TYPE I RESTRICTION ENZYME HINDI SPECIFICITY SUBUNIT"/>
    <property type="match status" value="1"/>
</dbReference>
<dbReference type="GO" id="GO:0004519">
    <property type="term" value="F:endonuclease activity"/>
    <property type="evidence" value="ECO:0007669"/>
    <property type="project" value="UniProtKB-KW"/>
</dbReference>
<dbReference type="CDD" id="cd17278">
    <property type="entry name" value="RMtype1_S_LdeBORF1052P-TRD2-CR2"/>
    <property type="match status" value="1"/>
</dbReference>
<evidence type="ECO:0000313" key="6">
    <source>
        <dbReference type="Proteomes" id="UP000591803"/>
    </source>
</evidence>
<dbReference type="InterPro" id="IPR052021">
    <property type="entry name" value="Type-I_RS_S_subunit"/>
</dbReference>
<keyword evidence="3" id="KW-0238">DNA-binding</keyword>
<sequence>MTFKNVVKLGDFVTIKHGYAFPGKFITSQETKKILVTPGNFNIGGGFKSSKFKYYSGETYPEQYRFNGGELIVTMTDLSKETDTLGYAALVPNDNNIYLHNQRVGLVQILNNDLDKMYLYWKMRTREYQEFIANSASGTSVMHTSPKKICEYEFLLPTKLEQKAIASVLSSLDEKIDLLHCQNKTLESMAETLFRQWFILDSTGVSVSIDQIIDFNPKRTLIKSQDATYLDMAGLSTVIFRANGYYRRPFSSGTKFTKRDTLLARITPCLENGKAAYIDFLDDNETGWGSTEFIVMRPKKEIHPFISYIMCRNPDFKEYAESCMEGSTGRQRVNLDHLKKFNVNLPTEASLRIINELLDSFESKLINNSKQIDSLEKLRDTLLPKLMSGEVRVQYAEEAIASVA</sequence>
<comment type="caution">
    <text evidence="5">The sequence shown here is derived from an EMBL/GenBank/DDBJ whole genome shotgun (WGS) entry which is preliminary data.</text>
</comment>
<feature type="domain" description="Type I restriction modification DNA specificity" evidence="4">
    <location>
        <begin position="207"/>
        <end position="376"/>
    </location>
</feature>
<keyword evidence="5" id="KW-0255">Endonuclease</keyword>
<dbReference type="PANTHER" id="PTHR30408">
    <property type="entry name" value="TYPE-1 RESTRICTION ENZYME ECOKI SPECIFICITY PROTEIN"/>
    <property type="match status" value="1"/>
</dbReference>
<dbReference type="GO" id="GO:0003677">
    <property type="term" value="F:DNA binding"/>
    <property type="evidence" value="ECO:0007669"/>
    <property type="project" value="UniProtKB-KW"/>
</dbReference>
<dbReference type="InterPro" id="IPR044946">
    <property type="entry name" value="Restrct_endonuc_typeI_TRD_sf"/>
</dbReference>
<proteinExistence type="inferred from homology"/>
<accession>A0A7W3D8Q4</accession>
<evidence type="ECO:0000256" key="3">
    <source>
        <dbReference type="ARBA" id="ARBA00023125"/>
    </source>
</evidence>
<keyword evidence="5" id="KW-0540">Nuclease</keyword>
<dbReference type="Proteomes" id="UP000591803">
    <property type="component" value="Unassembled WGS sequence"/>
</dbReference>
<dbReference type="InterPro" id="IPR000055">
    <property type="entry name" value="Restrct_endonuc_typeI_TRD"/>
</dbReference>
<dbReference type="Pfam" id="PF01420">
    <property type="entry name" value="Methylase_S"/>
    <property type="match status" value="2"/>
</dbReference>
<reference evidence="5 6" key="1">
    <citation type="submission" date="2020-06" db="EMBL/GenBank/DDBJ databases">
        <title>REHAB project genomes.</title>
        <authorList>
            <person name="Shaw L.P."/>
        </authorList>
    </citation>
    <scope>NUCLEOTIDE SEQUENCE [LARGE SCALE GENOMIC DNA]</scope>
    <source>
        <strain evidence="5 6">RHBSTW-00116</strain>
    </source>
</reference>
<dbReference type="SUPFAM" id="SSF116734">
    <property type="entry name" value="DNA methylase specificity domain"/>
    <property type="match status" value="2"/>
</dbReference>
<evidence type="ECO:0000313" key="5">
    <source>
        <dbReference type="EMBL" id="MBA8065067.1"/>
    </source>
</evidence>
<evidence type="ECO:0000259" key="4">
    <source>
        <dbReference type="Pfam" id="PF01420"/>
    </source>
</evidence>
<name>A0A7W3D8Q4_CITFR</name>
<organism evidence="5 6">
    <name type="scientific">Citrobacter freundii</name>
    <dbReference type="NCBI Taxonomy" id="546"/>
    <lineage>
        <taxon>Bacteria</taxon>
        <taxon>Pseudomonadati</taxon>
        <taxon>Pseudomonadota</taxon>
        <taxon>Gammaproteobacteria</taxon>
        <taxon>Enterobacterales</taxon>
        <taxon>Enterobacteriaceae</taxon>
        <taxon>Citrobacter</taxon>
        <taxon>Citrobacter freundii complex</taxon>
    </lineage>
</organism>
<dbReference type="Gene3D" id="3.90.220.20">
    <property type="entry name" value="DNA methylase specificity domains"/>
    <property type="match status" value="2"/>
</dbReference>
<evidence type="ECO:0000256" key="1">
    <source>
        <dbReference type="ARBA" id="ARBA00010923"/>
    </source>
</evidence>